<dbReference type="PANTHER" id="PTHR21112:SF0">
    <property type="entry name" value="CHEMOSENSORY PROTEIN A 29A-RELATED"/>
    <property type="match status" value="1"/>
</dbReference>
<keyword evidence="1" id="KW-1133">Transmembrane helix</keyword>
<sequence>MKGGICFFKLCTFILCIVSVAGIRVMFENFEQLSGFEETLFALRVRKYNRTMSVLNGSIIIPHPINDTTEFSLDLFHSRLGNQQFNHYPMKLPSCGCCSFIDNLHTNYAKQIAGIQNIPAKGECPFSARSINLIDYAFPEDAVPLVMPRGLWKALVVVLQSSLPYFRQHAVGVKLSIDSFEQTLGQDILWMDLRVRKYNRTSTVINGTIHMYQEGINDYKVWYYQQK</sequence>
<organism evidence="2 3">
    <name type="scientific">Anopheles quadriannulatus</name>
    <name type="common">Mosquito</name>
    <dbReference type="NCBI Taxonomy" id="34691"/>
    <lineage>
        <taxon>Eukaryota</taxon>
        <taxon>Metazoa</taxon>
        <taxon>Ecdysozoa</taxon>
        <taxon>Arthropoda</taxon>
        <taxon>Hexapoda</taxon>
        <taxon>Insecta</taxon>
        <taxon>Pterygota</taxon>
        <taxon>Neoptera</taxon>
        <taxon>Endopterygota</taxon>
        <taxon>Diptera</taxon>
        <taxon>Nematocera</taxon>
        <taxon>Culicoidea</taxon>
        <taxon>Culicidae</taxon>
        <taxon>Anophelinae</taxon>
        <taxon>Anopheles</taxon>
    </lineage>
</organism>
<evidence type="ECO:0000313" key="3">
    <source>
        <dbReference type="Proteomes" id="UP000076407"/>
    </source>
</evidence>
<keyword evidence="1" id="KW-0812">Transmembrane</keyword>
<evidence type="ECO:0000313" key="2">
    <source>
        <dbReference type="EnsemblMetazoa" id="AQUA011559-PA"/>
    </source>
</evidence>
<dbReference type="Proteomes" id="UP000076407">
    <property type="component" value="Unassembled WGS sequence"/>
</dbReference>
<feature type="transmembrane region" description="Helical" evidence="1">
    <location>
        <begin position="7"/>
        <end position="27"/>
    </location>
</feature>
<keyword evidence="1" id="KW-0472">Membrane</keyword>
<name>A0A182XNV9_ANOQN</name>
<dbReference type="AlphaFoldDB" id="A0A182XNV9"/>
<dbReference type="STRING" id="34691.A0A182XNV9"/>
<dbReference type="PANTHER" id="PTHR21112">
    <property type="entry name" value="CHEMOSENSORY PROTEIN A 29A-RELATED"/>
    <property type="match status" value="1"/>
</dbReference>
<keyword evidence="3" id="KW-1185">Reference proteome</keyword>
<reference evidence="2" key="1">
    <citation type="submission" date="2020-05" db="UniProtKB">
        <authorList>
            <consortium name="EnsemblMetazoa"/>
        </authorList>
    </citation>
    <scope>IDENTIFICATION</scope>
    <source>
        <strain evidence="2">SANGQUA</strain>
    </source>
</reference>
<accession>A0A182XNV9</accession>
<dbReference type="VEuPathDB" id="VectorBase:AQUA011559"/>
<dbReference type="EnsemblMetazoa" id="AQUA011559-RA">
    <property type="protein sequence ID" value="AQUA011559-PA"/>
    <property type="gene ID" value="AQUA011559"/>
</dbReference>
<protein>
    <submittedName>
        <fullName evidence="2">Uncharacterized protein</fullName>
    </submittedName>
</protein>
<proteinExistence type="predicted"/>
<evidence type="ECO:0000256" key="1">
    <source>
        <dbReference type="SAM" id="Phobius"/>
    </source>
</evidence>